<dbReference type="KEGG" id="ehx:EMIHUDRAFT_461289"/>
<dbReference type="EnsemblProtists" id="EOD18004">
    <property type="protein sequence ID" value="EOD18004"/>
    <property type="gene ID" value="EMIHUDRAFT_461289"/>
</dbReference>
<protein>
    <submittedName>
        <fullName evidence="2">Uncharacterized protein</fullName>
    </submittedName>
</protein>
<feature type="region of interest" description="Disordered" evidence="1">
    <location>
        <begin position="117"/>
        <end position="158"/>
    </location>
</feature>
<proteinExistence type="predicted"/>
<dbReference type="AlphaFoldDB" id="A0A0D3J3B9"/>
<accession>A0A0D3J3B9</accession>
<sequence>MAAVLVFVVDPPSLVFRPTLAHARPHFQAALAARPAAAGVEASFGFGGRFGSADARREARRSGVFGRRPPGPGPMLDPVAARAQGYSGAELNRMDPRRAAAVAAPFLAQQRMAQALQRPLQPPPPLRRGPPLRLHRALPRPGAPPTASLLKSPLAGSAEARQQVGMDMAASLQPSAVVEAEARAAAAEAWAAAVAEERETEKGAEGDAAEGAAPSWLARLAGGEVDSLGEVEVVSAVSEAAMTARAPAESLDDVAAKQRWLKSLDVPMWGRAAVALSEAASDAAGMAALSAQCDSGDDVSCRILSEQEEDSQARLARLNVPNWGAAAAVLSVAASDAAAAFGFNLKGYRPKGGASPEAEEEE</sequence>
<reference evidence="3" key="1">
    <citation type="journal article" date="2013" name="Nature">
        <title>Pan genome of the phytoplankton Emiliania underpins its global distribution.</title>
        <authorList>
            <person name="Read B.A."/>
            <person name="Kegel J."/>
            <person name="Klute M.J."/>
            <person name="Kuo A."/>
            <person name="Lefebvre S.C."/>
            <person name="Maumus F."/>
            <person name="Mayer C."/>
            <person name="Miller J."/>
            <person name="Monier A."/>
            <person name="Salamov A."/>
            <person name="Young J."/>
            <person name="Aguilar M."/>
            <person name="Claverie J.M."/>
            <person name="Frickenhaus S."/>
            <person name="Gonzalez K."/>
            <person name="Herman E.K."/>
            <person name="Lin Y.C."/>
            <person name="Napier J."/>
            <person name="Ogata H."/>
            <person name="Sarno A.F."/>
            <person name="Shmutz J."/>
            <person name="Schroeder D."/>
            <person name="de Vargas C."/>
            <person name="Verret F."/>
            <person name="von Dassow P."/>
            <person name="Valentin K."/>
            <person name="Van de Peer Y."/>
            <person name="Wheeler G."/>
            <person name="Dacks J.B."/>
            <person name="Delwiche C.F."/>
            <person name="Dyhrman S.T."/>
            <person name="Glockner G."/>
            <person name="John U."/>
            <person name="Richards T."/>
            <person name="Worden A.Z."/>
            <person name="Zhang X."/>
            <person name="Grigoriev I.V."/>
            <person name="Allen A.E."/>
            <person name="Bidle K."/>
            <person name="Borodovsky M."/>
            <person name="Bowler C."/>
            <person name="Brownlee C."/>
            <person name="Cock J.M."/>
            <person name="Elias M."/>
            <person name="Gladyshev V.N."/>
            <person name="Groth M."/>
            <person name="Guda C."/>
            <person name="Hadaegh A."/>
            <person name="Iglesias-Rodriguez M.D."/>
            <person name="Jenkins J."/>
            <person name="Jones B.M."/>
            <person name="Lawson T."/>
            <person name="Leese F."/>
            <person name="Lindquist E."/>
            <person name="Lobanov A."/>
            <person name="Lomsadze A."/>
            <person name="Malik S.B."/>
            <person name="Marsh M.E."/>
            <person name="Mackinder L."/>
            <person name="Mock T."/>
            <person name="Mueller-Roeber B."/>
            <person name="Pagarete A."/>
            <person name="Parker M."/>
            <person name="Probert I."/>
            <person name="Quesneville H."/>
            <person name="Raines C."/>
            <person name="Rensing S.A."/>
            <person name="Riano-Pachon D.M."/>
            <person name="Richier S."/>
            <person name="Rokitta S."/>
            <person name="Shiraiwa Y."/>
            <person name="Soanes D.M."/>
            <person name="van der Giezen M."/>
            <person name="Wahlund T.M."/>
            <person name="Williams B."/>
            <person name="Wilson W."/>
            <person name="Wolfe G."/>
            <person name="Wurch L.L."/>
        </authorList>
    </citation>
    <scope>NUCLEOTIDE SEQUENCE</scope>
</reference>
<reference evidence="2" key="2">
    <citation type="submission" date="2024-10" db="UniProtKB">
        <authorList>
            <consortium name="EnsemblProtists"/>
        </authorList>
    </citation>
    <scope>IDENTIFICATION</scope>
</reference>
<evidence type="ECO:0000256" key="1">
    <source>
        <dbReference type="SAM" id="MobiDB-lite"/>
    </source>
</evidence>
<dbReference type="Proteomes" id="UP000013827">
    <property type="component" value="Unassembled WGS sequence"/>
</dbReference>
<evidence type="ECO:0000313" key="2">
    <source>
        <dbReference type="EnsemblProtists" id="EOD18004"/>
    </source>
</evidence>
<evidence type="ECO:0000313" key="3">
    <source>
        <dbReference type="Proteomes" id="UP000013827"/>
    </source>
</evidence>
<keyword evidence="3" id="KW-1185">Reference proteome</keyword>
<dbReference type="HOGENOM" id="CLU_766006_0_0_1"/>
<dbReference type="RefSeq" id="XP_005770433.1">
    <property type="nucleotide sequence ID" value="XM_005770376.1"/>
</dbReference>
<organism evidence="2 3">
    <name type="scientific">Emiliania huxleyi (strain CCMP1516)</name>
    <dbReference type="NCBI Taxonomy" id="280463"/>
    <lineage>
        <taxon>Eukaryota</taxon>
        <taxon>Haptista</taxon>
        <taxon>Haptophyta</taxon>
        <taxon>Prymnesiophyceae</taxon>
        <taxon>Isochrysidales</taxon>
        <taxon>Noelaerhabdaceae</taxon>
        <taxon>Emiliania</taxon>
    </lineage>
</organism>
<name>A0A0D3J3B9_EMIH1</name>
<dbReference type="GeneID" id="19046005"/>
<feature type="region of interest" description="Disordered" evidence="1">
    <location>
        <begin position="60"/>
        <end position="79"/>
    </location>
</feature>
<dbReference type="PaxDb" id="2903-EOD18004"/>